<name>A0A1A8TWK8_9GAMM</name>
<evidence type="ECO:0008006" key="4">
    <source>
        <dbReference type="Google" id="ProtNLM"/>
    </source>
</evidence>
<accession>A0A1A8TWK8</accession>
<evidence type="ECO:0000313" key="3">
    <source>
        <dbReference type="Proteomes" id="UP000092544"/>
    </source>
</evidence>
<protein>
    <recommendedName>
        <fullName evidence="4">Outer membrane protein beta-barrel domain-containing protein</fullName>
    </recommendedName>
</protein>
<organism evidence="2 3">
    <name type="scientific">Marinomonas spartinae</name>
    <dbReference type="NCBI Taxonomy" id="1792290"/>
    <lineage>
        <taxon>Bacteria</taxon>
        <taxon>Pseudomonadati</taxon>
        <taxon>Pseudomonadota</taxon>
        <taxon>Gammaproteobacteria</taxon>
        <taxon>Oceanospirillales</taxon>
        <taxon>Oceanospirillaceae</taxon>
        <taxon>Marinomonas</taxon>
    </lineage>
</organism>
<dbReference type="Proteomes" id="UP000092544">
    <property type="component" value="Unassembled WGS sequence"/>
</dbReference>
<dbReference type="EMBL" id="FLOB01000023">
    <property type="protein sequence ID" value="SBS37942.1"/>
    <property type="molecule type" value="Genomic_DNA"/>
</dbReference>
<feature type="signal peptide" evidence="1">
    <location>
        <begin position="1"/>
        <end position="30"/>
    </location>
</feature>
<evidence type="ECO:0000256" key="1">
    <source>
        <dbReference type="SAM" id="SignalP"/>
    </source>
</evidence>
<dbReference type="STRING" id="1792290.MSP8886_04328"/>
<evidence type="ECO:0000313" key="2">
    <source>
        <dbReference type="EMBL" id="SBS37942.1"/>
    </source>
</evidence>
<keyword evidence="3" id="KW-1185">Reference proteome</keyword>
<keyword evidence="1" id="KW-0732">Signal</keyword>
<reference evidence="2 3" key="1">
    <citation type="submission" date="2016-06" db="EMBL/GenBank/DDBJ databases">
        <authorList>
            <person name="Kjaerup R.B."/>
            <person name="Dalgaard T.S."/>
            <person name="Juul-Madsen H.R."/>
        </authorList>
    </citation>
    <scope>NUCLEOTIDE SEQUENCE [LARGE SCALE GENOMIC DNA]</scope>
    <source>
        <strain evidence="2 3">CECT 8886</strain>
    </source>
</reference>
<feature type="chain" id="PRO_5008379295" description="Outer membrane protein beta-barrel domain-containing protein" evidence="1">
    <location>
        <begin position="31"/>
        <end position="210"/>
    </location>
</feature>
<proteinExistence type="predicted"/>
<sequence>MYRLINFTRSSVRLLLRVSLLALFSVQVYAKEVYQDAQGSFFIELSGGSQAYQSEIAFGLEPSNMPGSFGGLYLGASSLTHSGSVRELGVKAFNFSELTSKSYGATMHISLSRTRLGSYRRRGFEVGATVYGVIYGSFTWLAGSTVRPRELSWDWHDGAITEMRSQVGLNYRLSLGGAVFVLYQYDNFIDSSWRLDKINGTTMLGINWLL</sequence>
<gene>
    <name evidence="2" type="ORF">MSP8886_04328</name>
</gene>
<dbReference type="AlphaFoldDB" id="A0A1A8TWK8"/>